<evidence type="ECO:0000313" key="2">
    <source>
        <dbReference type="WBParaSite" id="ES5_v2.g12681.t1"/>
    </source>
</evidence>
<evidence type="ECO:0000313" key="1">
    <source>
        <dbReference type="Proteomes" id="UP000887579"/>
    </source>
</evidence>
<reference evidence="2" key="1">
    <citation type="submission" date="2022-11" db="UniProtKB">
        <authorList>
            <consortium name="WormBaseParasite"/>
        </authorList>
    </citation>
    <scope>IDENTIFICATION</scope>
</reference>
<name>A0AC34F6E6_9BILA</name>
<sequence length="380" mass="43598">MGIIIRNEILPGHESKIEVLKLCSNLIERVEDEAFDKFASLKILDLESNRLTLISDKILTQKLGLSLMKLNLASNDLHNLSITVFQHLTKLESLNLRFNERINLVSEINGKNVSIFPEALSNLKTLNLESCNIQNFDENVFINLRSLKKLDISQNPITTVPKALKKLPNLEYLKIMFSEIATINDCDFCGLLNLKTLHLKSSYHLSYINENAFGAFTNKSTVPQLKEFSLNTGRLSILPEKLLNWKNISRIDIFGTSFTCNCSMAWLINDYNSSNPLVVVNLIDEWNHSYKNELECNSPRALAGKRLFKLTADDFCRINLDDTKNKDVTTLKPENLQLILFILSIIFISVLFTCIGIYYYRNRKIMHIREKCEAKEEDLL</sequence>
<dbReference type="Proteomes" id="UP000887579">
    <property type="component" value="Unplaced"/>
</dbReference>
<organism evidence="1 2">
    <name type="scientific">Panagrolaimus sp. ES5</name>
    <dbReference type="NCBI Taxonomy" id="591445"/>
    <lineage>
        <taxon>Eukaryota</taxon>
        <taxon>Metazoa</taxon>
        <taxon>Ecdysozoa</taxon>
        <taxon>Nematoda</taxon>
        <taxon>Chromadorea</taxon>
        <taxon>Rhabditida</taxon>
        <taxon>Tylenchina</taxon>
        <taxon>Panagrolaimomorpha</taxon>
        <taxon>Panagrolaimoidea</taxon>
        <taxon>Panagrolaimidae</taxon>
        <taxon>Panagrolaimus</taxon>
    </lineage>
</organism>
<accession>A0AC34F6E6</accession>
<dbReference type="WBParaSite" id="ES5_v2.g12681.t1">
    <property type="protein sequence ID" value="ES5_v2.g12681.t1"/>
    <property type="gene ID" value="ES5_v2.g12681"/>
</dbReference>
<proteinExistence type="predicted"/>
<protein>
    <submittedName>
        <fullName evidence="2">Uncharacterized protein</fullName>
    </submittedName>
</protein>